<keyword evidence="2" id="KW-0472">Membrane</keyword>
<protein>
    <submittedName>
        <fullName evidence="3">Uncharacterized protein</fullName>
    </submittedName>
</protein>
<dbReference type="EMBL" id="BEWI01000031">
    <property type="protein sequence ID" value="GAY20648.1"/>
    <property type="molecule type" value="Genomic_DNA"/>
</dbReference>
<keyword evidence="2" id="KW-1133">Transmembrane helix</keyword>
<feature type="compositionally biased region" description="Basic and acidic residues" evidence="1">
    <location>
        <begin position="87"/>
        <end position="96"/>
    </location>
</feature>
<keyword evidence="2" id="KW-0812">Transmembrane</keyword>
<reference evidence="3 4" key="2">
    <citation type="journal article" date="2013" name="Environ. Sci. Technol.">
        <title>The 4-tert-butylphenol-utilizing bacterium Sphingobium fuliginis OMI can degrade bisphenols via phenolic ring hydroxylation and meta-cleavage pathway.</title>
        <authorList>
            <person name="Ogata Y."/>
            <person name="Goda S."/>
            <person name="Toyama T."/>
            <person name="Sei K."/>
            <person name="Ike M."/>
        </authorList>
    </citation>
    <scope>NUCLEOTIDE SEQUENCE [LARGE SCALE GENOMIC DNA]</scope>
    <source>
        <strain evidence="3 4">OMI</strain>
    </source>
</reference>
<feature type="transmembrane region" description="Helical" evidence="2">
    <location>
        <begin position="12"/>
        <end position="33"/>
    </location>
</feature>
<sequence>MRSIDFSSWQNLVLTLFGLIFVTLIGVGIRMLTMMTIQQRRERMNRQINERLRTLIAAYKALGGSFTGTLTVDPAHLRDLRLRASEADADTRRQDEAGSASLDPPDRPRRIRDIVEAALADILLLGTEEQVRLAGHAARELVAGRPVPTHDLVISLRNFIREALDLDPVPADLAIPAQGPARPAASGGKNGRNTQGGGRQGGGGGMGGMGMGGLGAGVGFGAAHAGTPDDSGRA</sequence>
<feature type="region of interest" description="Disordered" evidence="1">
    <location>
        <begin position="87"/>
        <end position="107"/>
    </location>
</feature>
<gene>
    <name evidence="3" type="ORF">SFOMI_1178</name>
</gene>
<evidence type="ECO:0000313" key="3">
    <source>
        <dbReference type="EMBL" id="GAY20648.1"/>
    </source>
</evidence>
<proteinExistence type="predicted"/>
<evidence type="ECO:0000256" key="1">
    <source>
        <dbReference type="SAM" id="MobiDB-lite"/>
    </source>
</evidence>
<comment type="caution">
    <text evidence="3">The sequence shown here is derived from an EMBL/GenBank/DDBJ whole genome shotgun (WGS) entry which is preliminary data.</text>
</comment>
<organism evidence="3 4">
    <name type="scientific">Sphingobium fuliginis (strain ATCC 27551)</name>
    <dbReference type="NCBI Taxonomy" id="336203"/>
    <lineage>
        <taxon>Bacteria</taxon>
        <taxon>Pseudomonadati</taxon>
        <taxon>Pseudomonadota</taxon>
        <taxon>Alphaproteobacteria</taxon>
        <taxon>Sphingomonadales</taxon>
        <taxon>Sphingomonadaceae</taxon>
        <taxon>Sphingobium</taxon>
    </lineage>
</organism>
<evidence type="ECO:0000313" key="4">
    <source>
        <dbReference type="Proteomes" id="UP000221538"/>
    </source>
</evidence>
<evidence type="ECO:0000256" key="2">
    <source>
        <dbReference type="SAM" id="Phobius"/>
    </source>
</evidence>
<dbReference type="AlphaFoldDB" id="A0A292ZBZ1"/>
<accession>A0A292ZBZ1</accession>
<feature type="region of interest" description="Disordered" evidence="1">
    <location>
        <begin position="178"/>
        <end position="210"/>
    </location>
</feature>
<dbReference type="Proteomes" id="UP000221538">
    <property type="component" value="Unassembled WGS sequence"/>
</dbReference>
<feature type="compositionally biased region" description="Gly residues" evidence="1">
    <location>
        <begin position="188"/>
        <end position="210"/>
    </location>
</feature>
<reference evidence="3 4" key="1">
    <citation type="journal article" date="2013" name="Biodegradation">
        <title>Occurrence of 4-tert-butylphenol (4-t-BP) biodegradation in an aquatic sample caused by the presence of Spirodela polyrrhiza and isolation of a 4-t-BP-utilizing bacterium.</title>
        <authorList>
            <person name="Ogata Y."/>
            <person name="Toyama T."/>
            <person name="Yu N."/>
            <person name="Wang X."/>
            <person name="Sei K."/>
            <person name="Ike M."/>
        </authorList>
    </citation>
    <scope>NUCLEOTIDE SEQUENCE [LARGE SCALE GENOMIC DNA]</scope>
    <source>
        <strain evidence="3 4">OMI</strain>
    </source>
</reference>
<name>A0A292ZBZ1_SPHSA</name>
<dbReference type="RefSeq" id="WP_099185630.1">
    <property type="nucleotide sequence ID" value="NZ_BEWI01000031.1"/>
</dbReference>